<evidence type="ECO:0000256" key="2">
    <source>
        <dbReference type="ARBA" id="ARBA00022692"/>
    </source>
</evidence>
<gene>
    <name evidence="7" type="ORF">KBTEX_01907</name>
</gene>
<feature type="transmembrane region" description="Helical" evidence="5">
    <location>
        <begin position="223"/>
        <end position="244"/>
    </location>
</feature>
<dbReference type="AlphaFoldDB" id="A0A5B8RDM4"/>
<evidence type="ECO:0000313" key="7">
    <source>
        <dbReference type="EMBL" id="QEA05584.1"/>
    </source>
</evidence>
<dbReference type="InterPro" id="IPR050638">
    <property type="entry name" value="AA-Vitamin_Transporters"/>
</dbReference>
<dbReference type="Pfam" id="PF00892">
    <property type="entry name" value="EamA"/>
    <property type="match status" value="2"/>
</dbReference>
<keyword evidence="2 5" id="KW-0812">Transmembrane</keyword>
<evidence type="ECO:0000256" key="4">
    <source>
        <dbReference type="ARBA" id="ARBA00023136"/>
    </source>
</evidence>
<keyword evidence="4 5" id="KW-0472">Membrane</keyword>
<protein>
    <recommendedName>
        <fullName evidence="6">EamA domain-containing protein</fullName>
    </recommendedName>
</protein>
<dbReference type="GO" id="GO:0016020">
    <property type="term" value="C:membrane"/>
    <property type="evidence" value="ECO:0007669"/>
    <property type="project" value="UniProtKB-SubCell"/>
</dbReference>
<feature type="transmembrane region" description="Helical" evidence="5">
    <location>
        <begin position="256"/>
        <end position="275"/>
    </location>
</feature>
<dbReference type="PANTHER" id="PTHR32322:SF2">
    <property type="entry name" value="EAMA DOMAIN-CONTAINING PROTEIN"/>
    <property type="match status" value="1"/>
</dbReference>
<evidence type="ECO:0000256" key="3">
    <source>
        <dbReference type="ARBA" id="ARBA00022989"/>
    </source>
</evidence>
<evidence type="ECO:0000256" key="5">
    <source>
        <dbReference type="SAM" id="Phobius"/>
    </source>
</evidence>
<feature type="domain" description="EamA" evidence="6">
    <location>
        <begin position="163"/>
        <end position="298"/>
    </location>
</feature>
<dbReference type="PANTHER" id="PTHR32322">
    <property type="entry name" value="INNER MEMBRANE TRANSPORTER"/>
    <property type="match status" value="1"/>
</dbReference>
<feature type="transmembrane region" description="Helical" evidence="5">
    <location>
        <begin position="160"/>
        <end position="180"/>
    </location>
</feature>
<feature type="transmembrane region" description="Helical" evidence="5">
    <location>
        <begin position="101"/>
        <end position="123"/>
    </location>
</feature>
<comment type="subcellular location">
    <subcellularLocation>
        <location evidence="1">Membrane</location>
        <topology evidence="1">Multi-pass membrane protein</topology>
    </subcellularLocation>
</comment>
<feature type="transmembrane region" description="Helical" evidence="5">
    <location>
        <begin position="76"/>
        <end position="95"/>
    </location>
</feature>
<evidence type="ECO:0000256" key="1">
    <source>
        <dbReference type="ARBA" id="ARBA00004141"/>
    </source>
</evidence>
<sequence>MNTENDTRSLLAGAAWALLAITLWSGNFVVARGMGATLTPLDLSFARWSIAAVIAALVFGRTIVAELPAIRRRFAMVVLSAVLGIASFNTLVYGAGHYAGAAVLALLNTLSPLVIAFLAAVFLRERLPRHAGTGGLIALAGVAVITLGHAGEGGGGETRIVPALLLMAGAVVCFSGYAVTVRLLTREIPVQANLAITIILGAFVLAPAWLTLSDPAHLYGLDWQGYAVLLYVGVGASIVAFFCWNKAISTLGAGRAAGLYYLIPVTTAVLAWLIIGETLSVATLCAIPVVLLGAWLATR</sequence>
<accession>A0A5B8RDM4</accession>
<feature type="transmembrane region" description="Helical" evidence="5">
    <location>
        <begin position="45"/>
        <end position="64"/>
    </location>
</feature>
<dbReference type="InterPro" id="IPR037185">
    <property type="entry name" value="EmrE-like"/>
</dbReference>
<feature type="transmembrane region" description="Helical" evidence="5">
    <location>
        <begin position="130"/>
        <end position="148"/>
    </location>
</feature>
<proteinExistence type="predicted"/>
<name>A0A5B8RDM4_9ZZZZ</name>
<organism evidence="7">
    <name type="scientific">uncultured organism</name>
    <dbReference type="NCBI Taxonomy" id="155900"/>
    <lineage>
        <taxon>unclassified sequences</taxon>
        <taxon>environmental samples</taxon>
    </lineage>
</organism>
<dbReference type="InterPro" id="IPR000620">
    <property type="entry name" value="EamA_dom"/>
</dbReference>
<keyword evidence="3 5" id="KW-1133">Transmembrane helix</keyword>
<dbReference type="EMBL" id="MN079105">
    <property type="protein sequence ID" value="QEA05584.1"/>
    <property type="molecule type" value="Genomic_DNA"/>
</dbReference>
<evidence type="ECO:0000259" key="6">
    <source>
        <dbReference type="Pfam" id="PF00892"/>
    </source>
</evidence>
<feature type="domain" description="EamA" evidence="6">
    <location>
        <begin position="12"/>
        <end position="146"/>
    </location>
</feature>
<feature type="transmembrane region" description="Helical" evidence="5">
    <location>
        <begin position="281"/>
        <end position="298"/>
    </location>
</feature>
<dbReference type="SUPFAM" id="SSF103481">
    <property type="entry name" value="Multidrug resistance efflux transporter EmrE"/>
    <property type="match status" value="2"/>
</dbReference>
<reference evidence="7" key="1">
    <citation type="submission" date="2019-06" db="EMBL/GenBank/DDBJ databases">
        <authorList>
            <person name="Murdoch R.W."/>
            <person name="Fathepure B."/>
        </authorList>
    </citation>
    <scope>NUCLEOTIDE SEQUENCE</scope>
</reference>
<feature type="transmembrane region" description="Helical" evidence="5">
    <location>
        <begin position="192"/>
        <end position="211"/>
    </location>
</feature>